<dbReference type="GO" id="GO:0009507">
    <property type="term" value="C:chloroplast"/>
    <property type="evidence" value="ECO:0007669"/>
    <property type="project" value="UniProtKB-ARBA"/>
</dbReference>
<gene>
    <name evidence="3" type="ORF">Acr_23g0002860</name>
</gene>
<evidence type="ECO:0000256" key="1">
    <source>
        <dbReference type="SAM" id="MobiDB-lite"/>
    </source>
</evidence>
<evidence type="ECO:0000259" key="2">
    <source>
        <dbReference type="Pfam" id="PF16561"/>
    </source>
</evidence>
<keyword evidence="4" id="KW-1185">Reference proteome</keyword>
<organism evidence="3 4">
    <name type="scientific">Actinidia rufa</name>
    <dbReference type="NCBI Taxonomy" id="165716"/>
    <lineage>
        <taxon>Eukaryota</taxon>
        <taxon>Viridiplantae</taxon>
        <taxon>Streptophyta</taxon>
        <taxon>Embryophyta</taxon>
        <taxon>Tracheophyta</taxon>
        <taxon>Spermatophyta</taxon>
        <taxon>Magnoliopsida</taxon>
        <taxon>eudicotyledons</taxon>
        <taxon>Gunneridae</taxon>
        <taxon>Pentapetalae</taxon>
        <taxon>asterids</taxon>
        <taxon>Ericales</taxon>
        <taxon>Actinidiaceae</taxon>
        <taxon>Actinidia</taxon>
    </lineage>
</organism>
<dbReference type="Pfam" id="PF16561">
    <property type="entry name" value="AMPK1_CBM"/>
    <property type="match status" value="1"/>
</dbReference>
<dbReference type="EMBL" id="BJWL01000023">
    <property type="protein sequence ID" value="GFZ11901.1"/>
    <property type="molecule type" value="Genomic_DNA"/>
</dbReference>
<dbReference type="OrthoDB" id="531008at2759"/>
<dbReference type="AlphaFoldDB" id="A0A7J0GMC0"/>
<reference evidence="3 4" key="1">
    <citation type="submission" date="2019-07" db="EMBL/GenBank/DDBJ databases">
        <title>De Novo Assembly of kiwifruit Actinidia rufa.</title>
        <authorList>
            <person name="Sugita-Konishi S."/>
            <person name="Sato K."/>
            <person name="Mori E."/>
            <person name="Abe Y."/>
            <person name="Kisaki G."/>
            <person name="Hamano K."/>
            <person name="Suezawa K."/>
            <person name="Otani M."/>
            <person name="Fukuda T."/>
            <person name="Manabe T."/>
            <person name="Gomi K."/>
            <person name="Tabuchi M."/>
            <person name="Akimitsu K."/>
            <person name="Kataoka I."/>
        </authorList>
    </citation>
    <scope>NUCLEOTIDE SEQUENCE [LARGE SCALE GENOMIC DNA]</scope>
    <source>
        <strain evidence="4">cv. Fuchu</strain>
    </source>
</reference>
<comment type="caution">
    <text evidence="3">The sequence shown here is derived from an EMBL/GenBank/DDBJ whole genome shotgun (WGS) entry which is preliminary data.</text>
</comment>
<evidence type="ECO:0000313" key="3">
    <source>
        <dbReference type="EMBL" id="GFZ11901.1"/>
    </source>
</evidence>
<dbReference type="InterPro" id="IPR013783">
    <property type="entry name" value="Ig-like_fold"/>
</dbReference>
<dbReference type="Proteomes" id="UP000585474">
    <property type="component" value="Unassembled WGS sequence"/>
</dbReference>
<protein>
    <recommendedName>
        <fullName evidence="2">AMP-activated protein kinase glycogen-binding domain-containing protein</fullName>
    </recommendedName>
</protein>
<dbReference type="CDD" id="cd02859">
    <property type="entry name" value="E_set_AMPKbeta_like_N"/>
    <property type="match status" value="1"/>
</dbReference>
<accession>A0A7J0GMC0</accession>
<dbReference type="InterPro" id="IPR032640">
    <property type="entry name" value="AMPK1_CBM"/>
</dbReference>
<sequence length="160" mass="17969">MCVSYFTVTLSGHKYLMQYKFLVDGVWRIDDQLLYGQDEYGGINNIILVNEPSPIPSSSHGPAFTPTMDIDSDRNLQDEASSSGTGHHEPELQLLDSDVDISRRRLCMHLSSHKIYELIPNSGKVSVLIRFTGAECVMQVFVLDAEVAVKEAFHVMHKQV</sequence>
<evidence type="ECO:0000313" key="4">
    <source>
        <dbReference type="Proteomes" id="UP000585474"/>
    </source>
</evidence>
<dbReference type="InterPro" id="IPR014756">
    <property type="entry name" value="Ig_E-set"/>
</dbReference>
<feature type="domain" description="AMP-activated protein kinase glycogen-binding" evidence="2">
    <location>
        <begin position="7"/>
        <end position="52"/>
    </location>
</feature>
<name>A0A7J0GMC0_9ERIC</name>
<proteinExistence type="predicted"/>
<feature type="region of interest" description="Disordered" evidence="1">
    <location>
        <begin position="57"/>
        <end position="90"/>
    </location>
</feature>
<dbReference type="Gene3D" id="2.60.40.10">
    <property type="entry name" value="Immunoglobulins"/>
    <property type="match status" value="1"/>
</dbReference>
<dbReference type="SUPFAM" id="SSF81296">
    <property type="entry name" value="E set domains"/>
    <property type="match status" value="1"/>
</dbReference>